<accession>A0A6M3IIN1</accession>
<evidence type="ECO:0000313" key="1">
    <source>
        <dbReference type="EMBL" id="QJA57366.1"/>
    </source>
</evidence>
<evidence type="ECO:0000313" key="2">
    <source>
        <dbReference type="EMBL" id="QJA79607.1"/>
    </source>
</evidence>
<dbReference type="EMBL" id="MT142388">
    <property type="protein sequence ID" value="QJA79607.1"/>
    <property type="molecule type" value="Genomic_DNA"/>
</dbReference>
<dbReference type="AlphaFoldDB" id="A0A6M3IIN1"/>
<reference evidence="1" key="1">
    <citation type="submission" date="2020-03" db="EMBL/GenBank/DDBJ databases">
        <title>The deep terrestrial virosphere.</title>
        <authorList>
            <person name="Holmfeldt K."/>
            <person name="Nilsson E."/>
            <person name="Simone D."/>
            <person name="Lopez-Fernandez M."/>
            <person name="Wu X."/>
            <person name="de Brujin I."/>
            <person name="Lundin D."/>
            <person name="Andersson A."/>
            <person name="Bertilsson S."/>
            <person name="Dopson M."/>
        </authorList>
    </citation>
    <scope>NUCLEOTIDE SEQUENCE</scope>
    <source>
        <strain evidence="2">MM415A00851</strain>
        <strain evidence="1">MM415B01657</strain>
    </source>
</reference>
<sequence length="52" mass="5738">MLILTLLGIAIVTCVILAIVTNRPKPTTWHRVVGLALHRGNKTEGWPYDDLG</sequence>
<dbReference type="EMBL" id="MT141269">
    <property type="protein sequence ID" value="QJA57366.1"/>
    <property type="molecule type" value="Genomic_DNA"/>
</dbReference>
<proteinExistence type="predicted"/>
<organism evidence="1">
    <name type="scientific">viral metagenome</name>
    <dbReference type="NCBI Taxonomy" id="1070528"/>
    <lineage>
        <taxon>unclassified sequences</taxon>
        <taxon>metagenomes</taxon>
        <taxon>organismal metagenomes</taxon>
    </lineage>
</organism>
<name>A0A6M3IIN1_9ZZZZ</name>
<gene>
    <name evidence="2" type="ORF">MM415A00851_0011</name>
    <name evidence="1" type="ORF">MM415B01657_0009</name>
</gene>
<protein>
    <submittedName>
        <fullName evidence="1">Uncharacterized protein</fullName>
    </submittedName>
</protein>